<evidence type="ECO:0000313" key="3">
    <source>
        <dbReference type="Proteomes" id="UP000799750"/>
    </source>
</evidence>
<sequence length="159" mass="17606">MSINVRARAKHGTDLPFWSVSSLRVMRTVIHRLNGLPQPRVRIKLLRRNTSQNRRNGSSGAVRGARLSLTGTGDAELSSPATSKPSSHPQKPPGRCSCVCLNRYSRYDCEVASTPRYARWRQPSGSSILCSASGLSGIRTREIRVLPTRNPADIQLWRG</sequence>
<dbReference type="Proteomes" id="UP000799750">
    <property type="component" value="Unassembled WGS sequence"/>
</dbReference>
<evidence type="ECO:0000256" key="1">
    <source>
        <dbReference type="SAM" id="MobiDB-lite"/>
    </source>
</evidence>
<dbReference type="EMBL" id="MU004196">
    <property type="protein sequence ID" value="KAF2490966.1"/>
    <property type="molecule type" value="Genomic_DNA"/>
</dbReference>
<accession>A0A6A6QG37</accession>
<protein>
    <submittedName>
        <fullName evidence="2">Uncharacterized protein</fullName>
    </submittedName>
</protein>
<evidence type="ECO:0000313" key="2">
    <source>
        <dbReference type="EMBL" id="KAF2490966.1"/>
    </source>
</evidence>
<feature type="region of interest" description="Disordered" evidence="1">
    <location>
        <begin position="46"/>
        <end position="94"/>
    </location>
</feature>
<gene>
    <name evidence="2" type="ORF">BU16DRAFT_139548</name>
</gene>
<reference evidence="2" key="1">
    <citation type="journal article" date="2020" name="Stud. Mycol.">
        <title>101 Dothideomycetes genomes: a test case for predicting lifestyles and emergence of pathogens.</title>
        <authorList>
            <person name="Haridas S."/>
            <person name="Albert R."/>
            <person name="Binder M."/>
            <person name="Bloem J."/>
            <person name="Labutti K."/>
            <person name="Salamov A."/>
            <person name="Andreopoulos B."/>
            <person name="Baker S."/>
            <person name="Barry K."/>
            <person name="Bills G."/>
            <person name="Bluhm B."/>
            <person name="Cannon C."/>
            <person name="Castanera R."/>
            <person name="Culley D."/>
            <person name="Daum C."/>
            <person name="Ezra D."/>
            <person name="Gonzalez J."/>
            <person name="Henrissat B."/>
            <person name="Kuo A."/>
            <person name="Liang C."/>
            <person name="Lipzen A."/>
            <person name="Lutzoni F."/>
            <person name="Magnuson J."/>
            <person name="Mondo S."/>
            <person name="Nolan M."/>
            <person name="Ohm R."/>
            <person name="Pangilinan J."/>
            <person name="Park H.-J."/>
            <person name="Ramirez L."/>
            <person name="Alfaro M."/>
            <person name="Sun H."/>
            <person name="Tritt A."/>
            <person name="Yoshinaga Y."/>
            <person name="Zwiers L.-H."/>
            <person name="Turgeon B."/>
            <person name="Goodwin S."/>
            <person name="Spatafora J."/>
            <person name="Crous P."/>
            <person name="Grigoriev I."/>
        </authorList>
    </citation>
    <scope>NUCLEOTIDE SEQUENCE</scope>
    <source>
        <strain evidence="2">CBS 269.34</strain>
    </source>
</reference>
<proteinExistence type="predicted"/>
<organism evidence="2 3">
    <name type="scientific">Lophium mytilinum</name>
    <dbReference type="NCBI Taxonomy" id="390894"/>
    <lineage>
        <taxon>Eukaryota</taxon>
        <taxon>Fungi</taxon>
        <taxon>Dikarya</taxon>
        <taxon>Ascomycota</taxon>
        <taxon>Pezizomycotina</taxon>
        <taxon>Dothideomycetes</taxon>
        <taxon>Pleosporomycetidae</taxon>
        <taxon>Mytilinidiales</taxon>
        <taxon>Mytilinidiaceae</taxon>
        <taxon>Lophium</taxon>
    </lineage>
</organism>
<feature type="compositionally biased region" description="Polar residues" evidence="1">
    <location>
        <begin position="79"/>
        <end position="89"/>
    </location>
</feature>
<name>A0A6A6QG37_9PEZI</name>
<feature type="compositionally biased region" description="Polar residues" evidence="1">
    <location>
        <begin position="48"/>
        <end position="59"/>
    </location>
</feature>
<dbReference type="AlphaFoldDB" id="A0A6A6QG37"/>
<keyword evidence="3" id="KW-1185">Reference proteome</keyword>